<name>A0A975HGQ4_9SPHN</name>
<dbReference type="AlphaFoldDB" id="A0A975HGQ4"/>
<sequence length="132" mass="14443">MTFVSRQQVRFAHVDAAGIVFYPRYFEMLNAAVEDYFAEVVGVGFAEMHGQRRLGVPTVRLETDFAAPSRLGDLLDFELRVTAVGRSSLGLSVAVRCGADVRISMSVTLVCMDLDAGRALPWPDDMRSAIAA</sequence>
<accession>A0A975HGQ4</accession>
<dbReference type="OMA" id="QCDFTAP"/>
<dbReference type="InterPro" id="IPR029069">
    <property type="entry name" value="HotDog_dom_sf"/>
</dbReference>
<evidence type="ECO:0000313" key="2">
    <source>
        <dbReference type="Proteomes" id="UP000664914"/>
    </source>
</evidence>
<protein>
    <submittedName>
        <fullName evidence="1">Acyl-CoA thioesterase</fullName>
    </submittedName>
</protein>
<evidence type="ECO:0000313" key="1">
    <source>
        <dbReference type="EMBL" id="QTH23189.1"/>
    </source>
</evidence>
<dbReference type="Proteomes" id="UP000664914">
    <property type="component" value="Chromosome"/>
</dbReference>
<dbReference type="CDD" id="cd00586">
    <property type="entry name" value="4HBT"/>
    <property type="match status" value="1"/>
</dbReference>
<dbReference type="Gene3D" id="3.10.129.10">
    <property type="entry name" value="Hotdog Thioesterase"/>
    <property type="match status" value="1"/>
</dbReference>
<reference evidence="1" key="2">
    <citation type="submission" date="2021-04" db="EMBL/GenBank/DDBJ databases">
        <title>Isolation and genomic analysis of the ibuprofen-degrading bacterium Sphingomonas strain MPO218.</title>
        <authorList>
            <person name="Aulestia M."/>
            <person name="Flores A."/>
            <person name="Mangas E.L."/>
            <person name="Perez-Pulido A.J."/>
            <person name="Santero E."/>
            <person name="Camacho E.M."/>
        </authorList>
    </citation>
    <scope>NUCLEOTIDE SEQUENCE</scope>
    <source>
        <strain evidence="1">MPO218</strain>
    </source>
</reference>
<dbReference type="EMBL" id="CP059319">
    <property type="protein sequence ID" value="QTH23189.1"/>
    <property type="molecule type" value="Genomic_DNA"/>
</dbReference>
<reference evidence="1" key="1">
    <citation type="submission" date="2020-07" db="EMBL/GenBank/DDBJ databases">
        <authorList>
            <person name="Camacho E."/>
        </authorList>
    </citation>
    <scope>NUCLEOTIDE SEQUENCE</scope>
    <source>
        <strain evidence="1">MPO218</strain>
    </source>
</reference>
<dbReference type="GO" id="GO:0047617">
    <property type="term" value="F:fatty acyl-CoA hydrolase activity"/>
    <property type="evidence" value="ECO:0007669"/>
    <property type="project" value="TreeGrafter"/>
</dbReference>
<dbReference type="RefSeq" id="WP_011951668.1">
    <property type="nucleotide sequence ID" value="NZ_CP059319.1"/>
</dbReference>
<gene>
    <name evidence="1" type="ORF">HRJ34_06675</name>
</gene>
<dbReference type="SUPFAM" id="SSF54637">
    <property type="entry name" value="Thioesterase/thiol ester dehydrase-isomerase"/>
    <property type="match status" value="1"/>
</dbReference>
<dbReference type="PANTHER" id="PTHR31793:SF24">
    <property type="entry name" value="LONG-CHAIN ACYL-COA THIOESTERASE FADM"/>
    <property type="match status" value="1"/>
</dbReference>
<organism evidence="1 2">
    <name type="scientific">Rhizorhabdus wittichii</name>
    <dbReference type="NCBI Taxonomy" id="160791"/>
    <lineage>
        <taxon>Bacteria</taxon>
        <taxon>Pseudomonadati</taxon>
        <taxon>Pseudomonadota</taxon>
        <taxon>Alphaproteobacteria</taxon>
        <taxon>Sphingomonadales</taxon>
        <taxon>Sphingomonadaceae</taxon>
        <taxon>Rhizorhabdus</taxon>
    </lineage>
</organism>
<proteinExistence type="predicted"/>
<dbReference type="PANTHER" id="PTHR31793">
    <property type="entry name" value="4-HYDROXYBENZOYL-COA THIOESTERASE FAMILY MEMBER"/>
    <property type="match status" value="1"/>
</dbReference>
<dbReference type="Pfam" id="PF13279">
    <property type="entry name" value="4HBT_2"/>
    <property type="match status" value="1"/>
</dbReference>
<dbReference type="InterPro" id="IPR050563">
    <property type="entry name" value="4-hydroxybenzoyl-CoA_TE"/>
</dbReference>